<name>A0A087UFY1_STEMI</name>
<dbReference type="OrthoDB" id="6433480at2759"/>
<dbReference type="AlphaFoldDB" id="A0A087UFY1"/>
<dbReference type="GO" id="GO:0005765">
    <property type="term" value="C:lysosomal membrane"/>
    <property type="evidence" value="ECO:0007669"/>
    <property type="project" value="TreeGrafter"/>
</dbReference>
<dbReference type="Proteomes" id="UP000054359">
    <property type="component" value="Unassembled WGS sequence"/>
</dbReference>
<evidence type="ECO:0000313" key="1">
    <source>
        <dbReference type="EMBL" id="KFM76270.1"/>
    </source>
</evidence>
<dbReference type="PANTHER" id="PTHR46591">
    <property type="entry name" value="ZINC FINGER FYVE DOMAIN-CONTAINING PROTEIN 26"/>
    <property type="match status" value="1"/>
</dbReference>
<evidence type="ECO:0000313" key="2">
    <source>
        <dbReference type="Proteomes" id="UP000054359"/>
    </source>
</evidence>
<keyword evidence="2" id="KW-1185">Reference proteome</keyword>
<accession>A0A087UFY1</accession>
<sequence length="193" mass="22330">MYGDSDAKDCVYVFNNWQEVADCSVWDQSRILDLIKSCEKYELAVEWNNLHVVNKEQKMLALSMNLTWFLTQTPIQELEVYQILNAFEDSSECISLCDMVLRELPSIESKLCLVQYLVKNDFPSDKHHYYFNMLLGLKMLSAIKSGNKDGYIDLIAHPYLLLEQMLMNAELKDAEETLKAIINDLESQNETAP</sequence>
<dbReference type="GO" id="GO:0000724">
    <property type="term" value="P:double-strand break repair via homologous recombination"/>
    <property type="evidence" value="ECO:0007669"/>
    <property type="project" value="InterPro"/>
</dbReference>
<dbReference type="GO" id="GO:0005813">
    <property type="term" value="C:centrosome"/>
    <property type="evidence" value="ECO:0007669"/>
    <property type="project" value="TreeGrafter"/>
</dbReference>
<dbReference type="GO" id="GO:0032465">
    <property type="term" value="P:regulation of cytokinesis"/>
    <property type="evidence" value="ECO:0007669"/>
    <property type="project" value="TreeGrafter"/>
</dbReference>
<dbReference type="EMBL" id="KK119634">
    <property type="protein sequence ID" value="KFM76270.1"/>
    <property type="molecule type" value="Genomic_DNA"/>
</dbReference>
<organism evidence="1 2">
    <name type="scientific">Stegodyphus mimosarum</name>
    <name type="common">African social velvet spider</name>
    <dbReference type="NCBI Taxonomy" id="407821"/>
    <lineage>
        <taxon>Eukaryota</taxon>
        <taxon>Metazoa</taxon>
        <taxon>Ecdysozoa</taxon>
        <taxon>Arthropoda</taxon>
        <taxon>Chelicerata</taxon>
        <taxon>Arachnida</taxon>
        <taxon>Araneae</taxon>
        <taxon>Araneomorphae</taxon>
        <taxon>Entelegynae</taxon>
        <taxon>Eresoidea</taxon>
        <taxon>Eresidae</taxon>
        <taxon>Stegodyphus</taxon>
    </lineage>
</organism>
<dbReference type="PANTHER" id="PTHR46591:SF1">
    <property type="entry name" value="ZINC FINGER FYVE DOMAIN-CONTAINING PROTEIN 26"/>
    <property type="match status" value="1"/>
</dbReference>
<dbReference type="GO" id="GO:0000281">
    <property type="term" value="P:mitotic cytokinesis"/>
    <property type="evidence" value="ECO:0007669"/>
    <property type="project" value="InterPro"/>
</dbReference>
<proteinExistence type="predicted"/>
<dbReference type="STRING" id="407821.A0A087UFY1"/>
<reference evidence="1 2" key="1">
    <citation type="submission" date="2013-11" db="EMBL/GenBank/DDBJ databases">
        <title>Genome sequencing of Stegodyphus mimosarum.</title>
        <authorList>
            <person name="Bechsgaard J."/>
        </authorList>
    </citation>
    <scope>NUCLEOTIDE SEQUENCE [LARGE SCALE GENOMIC DNA]</scope>
</reference>
<feature type="non-terminal residue" evidence="1">
    <location>
        <position position="193"/>
    </location>
</feature>
<gene>
    <name evidence="1" type="ORF">X975_06437</name>
</gene>
<dbReference type="GO" id="GO:0030496">
    <property type="term" value="C:midbody"/>
    <property type="evidence" value="ECO:0007669"/>
    <property type="project" value="TreeGrafter"/>
</dbReference>
<dbReference type="InterPro" id="IPR028730">
    <property type="entry name" value="ZFYVE26"/>
</dbReference>
<dbReference type="GO" id="GO:0032266">
    <property type="term" value="F:phosphatidylinositol-3-phosphate binding"/>
    <property type="evidence" value="ECO:0007669"/>
    <property type="project" value="InterPro"/>
</dbReference>
<protein>
    <submittedName>
        <fullName evidence="1">Zinc finger FYVE domain-containing protein 26</fullName>
    </submittedName>
</protein>